<dbReference type="Gene3D" id="1.10.10.10">
    <property type="entry name" value="Winged helix-like DNA-binding domain superfamily/Winged helix DNA-binding domain"/>
    <property type="match status" value="1"/>
</dbReference>
<dbReference type="InterPro" id="IPR036388">
    <property type="entry name" value="WH-like_DNA-bd_sf"/>
</dbReference>
<dbReference type="OrthoDB" id="1137593at2"/>
<dbReference type="InterPro" id="IPR059106">
    <property type="entry name" value="WHD_MalT"/>
</dbReference>
<keyword evidence="1" id="KW-0805">Transcription regulation</keyword>
<dbReference type="GO" id="GO:0006355">
    <property type="term" value="P:regulation of DNA-templated transcription"/>
    <property type="evidence" value="ECO:0007669"/>
    <property type="project" value="InterPro"/>
</dbReference>
<dbReference type="CDD" id="cd06170">
    <property type="entry name" value="LuxR_C_like"/>
    <property type="match status" value="1"/>
</dbReference>
<name>A0A5A5TLB1_9CHLR</name>
<evidence type="ECO:0000256" key="3">
    <source>
        <dbReference type="ARBA" id="ARBA00023163"/>
    </source>
</evidence>
<evidence type="ECO:0000313" key="5">
    <source>
        <dbReference type="EMBL" id="GCF11754.1"/>
    </source>
</evidence>
<dbReference type="EMBL" id="BIXY01000141">
    <property type="protein sequence ID" value="GCF11754.1"/>
    <property type="molecule type" value="Genomic_DNA"/>
</dbReference>
<reference evidence="5 6" key="1">
    <citation type="submission" date="2019-01" db="EMBL/GenBank/DDBJ databases">
        <title>Draft genome sequence of Dictyobacter sp. Uno17.</title>
        <authorList>
            <person name="Wang C.M."/>
            <person name="Zheng Y."/>
            <person name="Sakai Y."/>
            <person name="Abe K."/>
            <person name="Yokota A."/>
            <person name="Yabe S."/>
        </authorList>
    </citation>
    <scope>NUCLEOTIDE SEQUENCE [LARGE SCALE GENOMIC DNA]</scope>
    <source>
        <strain evidence="5 6">Uno17</strain>
    </source>
</reference>
<dbReference type="Pfam" id="PF00196">
    <property type="entry name" value="GerE"/>
    <property type="match status" value="1"/>
</dbReference>
<keyword evidence="2" id="KW-0238">DNA-binding</keyword>
<sequence>MPKSPTYRLIWSAERNAYELHTPDHSHQRFVPEDEASWLAWLATCTSFSFQGHAGRLNVYKELRSRGAGYWYAYHSTGRRVAKRYLGRTATLTLRRLEEAAQSLTNENPASLMISTLTEKDGVFQATTARLPEEGKEKGDLPSTLPSSQMEQLDLKLRLPRLPTSLIERTHLYALLDAGFARKLTLISAPAGFGKTTLVRAWITRRRDSWLLSRPASERTNQDHLLVAWVTLDDGDNEPLRFWGAILAACQTFSPHEETGARALLETAQYQTMLATFLQYLSRLPTHCILVLEDYHVIRSPLLHEMLASLLARVPDTLHVILITRVDPPLPLARLRANGELQEVRDADLRFALTEAQAFLQQMLPFPLDTAVSERMYLQTEGWVTGLRLLALALQGYRSQQESEPLLASFSGTLRYILVYLVEEVLAVQPDALQLFLLQTSGLNRLTASLCDAVTDRDDSDLLLEQVERANLFLQPLDESQQWYRYHALWARALQREAHRRLGATTLHTLNRKASSWYEQQGLLPDAIEAAFASEDFPRVAMLIERLLLPKSFHNPYHLLRRLLERVPKDVLDAHPELRFAYAESRIFTSDRRDPSNKKVTEQALRIAEQGFRVQRDDQKLAQVLSLRATLAFFQNDLLTAFALAHQMLLVQPEGELHWRGSSLVVLGIEALLAGKMEEAWQRMMEARVAYEADQSFPGLLATAFVLGEISMEQGELHQADLYYQQALAGSEPGKEELFQHQLTTVTGAQETFFKCQTLFGLAQLAYERNELDAAEQWLSQVRVLGAPLVEEMHFLTAGTLLQAYILHARGQSAQAQKLLSQIAVQARSPQFLREVRACVAQIALATGDLTKACEWSRTIEHAETPLALLRQEEEALLLARLRIAQARSEEALRILAPWKTQAETQQRLRSTLEILLLEALAHFAQARLPEAKQALLPMLTRTQGKGYQRLFLNEGRAMETLLKTLVPELREAPLLSSVRTLLHAFAQEYGTEDTSPSRKDSLLLEPLSPQEQRVLHLLVAGQTYGEIAQELVVSLNTIKTQISSVYRKLGANRRAEAIARAQRLHLL</sequence>
<dbReference type="SUPFAM" id="SSF46894">
    <property type="entry name" value="C-terminal effector domain of the bipartite response regulators"/>
    <property type="match status" value="1"/>
</dbReference>
<dbReference type="PROSITE" id="PS00622">
    <property type="entry name" value="HTH_LUXR_1"/>
    <property type="match status" value="1"/>
</dbReference>
<protein>
    <submittedName>
        <fullName evidence="5">Helix-turn-helix transcriptional regulator</fullName>
    </submittedName>
</protein>
<dbReference type="PRINTS" id="PR00038">
    <property type="entry name" value="HTHLUXR"/>
</dbReference>
<gene>
    <name evidence="5" type="primary">malT_2</name>
    <name evidence="5" type="ORF">KDI_53180</name>
</gene>
<dbReference type="SUPFAM" id="SSF48452">
    <property type="entry name" value="TPR-like"/>
    <property type="match status" value="1"/>
</dbReference>
<evidence type="ECO:0000259" key="4">
    <source>
        <dbReference type="PROSITE" id="PS50043"/>
    </source>
</evidence>
<comment type="caution">
    <text evidence="5">The sequence shown here is derived from an EMBL/GenBank/DDBJ whole genome shotgun (WGS) entry which is preliminary data.</text>
</comment>
<accession>A0A5A5TLB1</accession>
<dbReference type="SMART" id="SM00421">
    <property type="entry name" value="HTH_LUXR"/>
    <property type="match status" value="1"/>
</dbReference>
<dbReference type="Pfam" id="PF25873">
    <property type="entry name" value="WHD_MalT"/>
    <property type="match status" value="1"/>
</dbReference>
<proteinExistence type="predicted"/>
<dbReference type="SUPFAM" id="SSF52540">
    <property type="entry name" value="P-loop containing nucleoside triphosphate hydrolases"/>
    <property type="match status" value="1"/>
</dbReference>
<feature type="domain" description="HTH luxR-type" evidence="4">
    <location>
        <begin position="1001"/>
        <end position="1066"/>
    </location>
</feature>
<dbReference type="Pfam" id="PF17874">
    <property type="entry name" value="TPR_MalT"/>
    <property type="match status" value="1"/>
</dbReference>
<evidence type="ECO:0000313" key="6">
    <source>
        <dbReference type="Proteomes" id="UP000322530"/>
    </source>
</evidence>
<dbReference type="PANTHER" id="PTHR44688:SF16">
    <property type="entry name" value="DNA-BINDING TRANSCRIPTIONAL ACTIVATOR DEVR_DOSR"/>
    <property type="match status" value="1"/>
</dbReference>
<organism evidence="5 6">
    <name type="scientific">Dictyobacter arantiisoli</name>
    <dbReference type="NCBI Taxonomy" id="2014874"/>
    <lineage>
        <taxon>Bacteria</taxon>
        <taxon>Bacillati</taxon>
        <taxon>Chloroflexota</taxon>
        <taxon>Ktedonobacteria</taxon>
        <taxon>Ktedonobacterales</taxon>
        <taxon>Dictyobacteraceae</taxon>
        <taxon>Dictyobacter</taxon>
    </lineage>
</organism>
<keyword evidence="3" id="KW-0804">Transcription</keyword>
<dbReference type="PANTHER" id="PTHR44688">
    <property type="entry name" value="DNA-BINDING TRANSCRIPTIONAL ACTIVATOR DEVR_DOSR"/>
    <property type="match status" value="1"/>
</dbReference>
<dbReference type="GO" id="GO:0003677">
    <property type="term" value="F:DNA binding"/>
    <property type="evidence" value="ECO:0007669"/>
    <property type="project" value="UniProtKB-KW"/>
</dbReference>
<dbReference type="Proteomes" id="UP000322530">
    <property type="component" value="Unassembled WGS sequence"/>
</dbReference>
<evidence type="ECO:0000256" key="1">
    <source>
        <dbReference type="ARBA" id="ARBA00023015"/>
    </source>
</evidence>
<dbReference type="InterPro" id="IPR041617">
    <property type="entry name" value="TPR_MalT"/>
</dbReference>
<dbReference type="Gene3D" id="3.40.50.300">
    <property type="entry name" value="P-loop containing nucleotide triphosphate hydrolases"/>
    <property type="match status" value="1"/>
</dbReference>
<dbReference type="InterPro" id="IPR000792">
    <property type="entry name" value="Tscrpt_reg_LuxR_C"/>
</dbReference>
<keyword evidence="6" id="KW-1185">Reference proteome</keyword>
<dbReference type="InterPro" id="IPR011990">
    <property type="entry name" value="TPR-like_helical_dom_sf"/>
</dbReference>
<dbReference type="InterPro" id="IPR027417">
    <property type="entry name" value="P-loop_NTPase"/>
</dbReference>
<dbReference type="InterPro" id="IPR016032">
    <property type="entry name" value="Sig_transdc_resp-reg_C-effctor"/>
</dbReference>
<dbReference type="AlphaFoldDB" id="A0A5A5TLB1"/>
<dbReference type="PROSITE" id="PS50043">
    <property type="entry name" value="HTH_LUXR_2"/>
    <property type="match status" value="1"/>
</dbReference>
<dbReference type="RefSeq" id="WP_149404552.1">
    <property type="nucleotide sequence ID" value="NZ_BIXY01000141.1"/>
</dbReference>
<evidence type="ECO:0000256" key="2">
    <source>
        <dbReference type="ARBA" id="ARBA00023125"/>
    </source>
</evidence>
<dbReference type="Gene3D" id="1.25.40.10">
    <property type="entry name" value="Tetratricopeptide repeat domain"/>
    <property type="match status" value="1"/>
</dbReference>